<dbReference type="GO" id="GO:0051707">
    <property type="term" value="P:response to other organism"/>
    <property type="evidence" value="ECO:0007669"/>
    <property type="project" value="UniProtKB-ARBA"/>
</dbReference>
<dbReference type="Gene3D" id="1.20.5.4130">
    <property type="match status" value="1"/>
</dbReference>
<feature type="domain" description="Disease resistance protein winged helix" evidence="6">
    <location>
        <begin position="393"/>
        <end position="465"/>
    </location>
</feature>
<dbReference type="Gene3D" id="3.80.10.10">
    <property type="entry name" value="Ribonuclease Inhibitor"/>
    <property type="match status" value="1"/>
</dbReference>
<dbReference type="Gene3D" id="1.10.8.430">
    <property type="entry name" value="Helical domain of apoptotic protease-activating factors"/>
    <property type="match status" value="1"/>
</dbReference>
<evidence type="ECO:0000256" key="1">
    <source>
        <dbReference type="ARBA" id="ARBA00022737"/>
    </source>
</evidence>
<keyword evidence="3" id="KW-0611">Plant defense</keyword>
<evidence type="ECO:0000259" key="5">
    <source>
        <dbReference type="Pfam" id="PF18052"/>
    </source>
</evidence>
<dbReference type="SUPFAM" id="SSF52058">
    <property type="entry name" value="L domain-like"/>
    <property type="match status" value="1"/>
</dbReference>
<dbReference type="AlphaFoldDB" id="A0A5S9WSD3"/>
<evidence type="ECO:0000313" key="8">
    <source>
        <dbReference type="EMBL" id="CAA0301941.1"/>
    </source>
</evidence>
<dbReference type="PANTHER" id="PTHR23155:SF1185">
    <property type="entry name" value="DISEASE RESISTANCE RPP8-LIKE PROTEIN 3-RELATED"/>
    <property type="match status" value="1"/>
</dbReference>
<dbReference type="InterPro" id="IPR038005">
    <property type="entry name" value="RX-like_CC"/>
</dbReference>
<dbReference type="GO" id="GO:0006952">
    <property type="term" value="P:defense response"/>
    <property type="evidence" value="ECO:0007669"/>
    <property type="project" value="UniProtKB-KW"/>
</dbReference>
<keyword evidence="2" id="KW-0547">Nucleotide-binding</keyword>
<dbReference type="PANTHER" id="PTHR23155">
    <property type="entry name" value="DISEASE RESISTANCE PROTEIN RP"/>
    <property type="match status" value="1"/>
</dbReference>
<dbReference type="CDD" id="cd14798">
    <property type="entry name" value="RX-CC_like"/>
    <property type="match status" value="1"/>
</dbReference>
<dbReference type="InterPro" id="IPR032675">
    <property type="entry name" value="LRR_dom_sf"/>
</dbReference>
<evidence type="ECO:0000259" key="6">
    <source>
        <dbReference type="Pfam" id="PF23559"/>
    </source>
</evidence>
<feature type="domain" description="NB-ARC" evidence="4">
    <location>
        <begin position="165"/>
        <end position="203"/>
    </location>
</feature>
<dbReference type="InterPro" id="IPR058922">
    <property type="entry name" value="WHD_DRP"/>
</dbReference>
<dbReference type="Gene3D" id="3.40.50.300">
    <property type="entry name" value="P-loop containing nucleotide triphosphate hydrolases"/>
    <property type="match status" value="1"/>
</dbReference>
<sequence>MAGELVSFGIKKLWDLLSQECEQFQGVEDQVTGLKRDLNLLSSFPKDADAKKHTTAVVRNVVEEIKEIVYDAEDIIETYLLKEKLWKTSGIKMRMRRHACIISDRRRNALDVGGIRTRISDVIRDMQSFGVQQAIVDMQPQGDRQREMRQTFSKDYESDFVGLEVNVKKLVGYLVDEENVQVVSITGMGGLGKTTLARQNLTSKEKKDEILKMKEAELHEELFQLLETSKTLIVFDDIWKEEDWDLIKPIFPPKKGWKVLLTSRNESVAVLGDTKYLNFKPECLAIEDSWTLFQRIAFPKKDASESKVDEEMEDMGKQMLKHCGGLPLAIKVLGGLLAAKYTMHDWERLSINIGSHIVGRTSSNNSSIYHVLSMSFEELPSYLKHCFLYLAHFPEDHKINVEKLSYCWAAEGISTAEDYHNGETIQDVGQSYLEELVRRNMIIWERDATASRFGTCHLHDMMREVCLFKAKEENFLEIAVKSVGITSSSTGNSQSPCRSRRLVYQCPTTLHVERDINNPKLRSLVVLWHDLWVENWKLLGTSFTRLKLLRVLDLFYVDFEGMKLPSGIGNLIHLRYLSLQDAKVSHLPSSLGNLMLLIYLNLDVDTEFIFVPDVFMRMHELRYLKLPLHMHKKTRQQHFPSRLTFVKLSECGLEEDPMPILEKLLRLKGVILLKGSYCGRRMVCSGGGFPQLKKLEIVGLNKWEEWLVEEGSMPLLETLEYFGL</sequence>
<accession>A0A5S9WSD3</accession>
<dbReference type="EMBL" id="CACSHJ010000087">
    <property type="protein sequence ID" value="CAA0301941.1"/>
    <property type="molecule type" value="Genomic_DNA"/>
</dbReference>
<dbReference type="Pfam" id="PF23559">
    <property type="entry name" value="WHD_DRP"/>
    <property type="match status" value="1"/>
</dbReference>
<feature type="domain" description="Disease resistance R13L4/SHOC-2-like LRR" evidence="7">
    <location>
        <begin position="539"/>
        <end position="626"/>
    </location>
</feature>
<dbReference type="InterPro" id="IPR044974">
    <property type="entry name" value="Disease_R_plants"/>
</dbReference>
<dbReference type="InterPro" id="IPR036388">
    <property type="entry name" value="WH-like_DNA-bd_sf"/>
</dbReference>
<dbReference type="Gene3D" id="1.10.10.10">
    <property type="entry name" value="Winged helix-like DNA-binding domain superfamily/Winged helix DNA-binding domain"/>
    <property type="match status" value="1"/>
</dbReference>
<dbReference type="PRINTS" id="PR00364">
    <property type="entry name" value="DISEASERSIST"/>
</dbReference>
<dbReference type="Pfam" id="PF23598">
    <property type="entry name" value="LRR_14"/>
    <property type="match status" value="1"/>
</dbReference>
<evidence type="ECO:0000256" key="2">
    <source>
        <dbReference type="ARBA" id="ARBA00022741"/>
    </source>
</evidence>
<organism evidence="8 9">
    <name type="scientific">Arabidopsis thaliana</name>
    <name type="common">Mouse-ear cress</name>
    <dbReference type="NCBI Taxonomy" id="3702"/>
    <lineage>
        <taxon>Eukaryota</taxon>
        <taxon>Viridiplantae</taxon>
        <taxon>Streptophyta</taxon>
        <taxon>Embryophyta</taxon>
        <taxon>Tracheophyta</taxon>
        <taxon>Spermatophyta</taxon>
        <taxon>Magnoliopsida</taxon>
        <taxon>eudicotyledons</taxon>
        <taxon>Gunneridae</taxon>
        <taxon>Pentapetalae</taxon>
        <taxon>rosids</taxon>
        <taxon>malvids</taxon>
        <taxon>Brassicales</taxon>
        <taxon>Brassicaceae</taxon>
        <taxon>Camelineae</taxon>
        <taxon>Arabidopsis</taxon>
    </lineage>
</organism>
<dbReference type="Pfam" id="PF18052">
    <property type="entry name" value="Rx_N"/>
    <property type="match status" value="1"/>
</dbReference>
<proteinExistence type="predicted"/>
<dbReference type="InterPro" id="IPR002182">
    <property type="entry name" value="NB-ARC"/>
</dbReference>
<dbReference type="InterPro" id="IPR042197">
    <property type="entry name" value="Apaf_helical"/>
</dbReference>
<keyword evidence="1" id="KW-0677">Repeat</keyword>
<dbReference type="Proteomes" id="UP000434276">
    <property type="component" value="Unassembled WGS sequence"/>
</dbReference>
<dbReference type="InterPro" id="IPR041118">
    <property type="entry name" value="Rx_N"/>
</dbReference>
<dbReference type="FunFam" id="1.10.10.10:FF:000322">
    <property type="entry name" value="Probable disease resistance protein At1g63360"/>
    <property type="match status" value="1"/>
</dbReference>
<dbReference type="GO" id="GO:0043531">
    <property type="term" value="F:ADP binding"/>
    <property type="evidence" value="ECO:0007669"/>
    <property type="project" value="InterPro"/>
</dbReference>
<feature type="domain" description="NB-ARC" evidence="4">
    <location>
        <begin position="205"/>
        <end position="302"/>
    </location>
</feature>
<dbReference type="OrthoDB" id="646178at2759"/>
<reference evidence="8 9" key="1">
    <citation type="submission" date="2019-12" db="EMBL/GenBank/DDBJ databases">
        <authorList>
            <person name="Jiao W.-B."/>
            <person name="Schneeberger K."/>
        </authorList>
    </citation>
    <scope>NUCLEOTIDE SEQUENCE [LARGE SCALE GENOMIC DNA]</scope>
    <source>
        <strain evidence="9">cv. C24</strain>
    </source>
</reference>
<evidence type="ECO:0000313" key="9">
    <source>
        <dbReference type="Proteomes" id="UP000434276"/>
    </source>
</evidence>
<dbReference type="ExpressionAtlas" id="A0A5S9WSD3">
    <property type="expression patterns" value="baseline and differential"/>
</dbReference>
<dbReference type="InterPro" id="IPR027417">
    <property type="entry name" value="P-loop_NTPase"/>
</dbReference>
<evidence type="ECO:0000259" key="7">
    <source>
        <dbReference type="Pfam" id="PF23598"/>
    </source>
</evidence>
<name>A0A5S9WSD3_ARATH</name>
<dbReference type="Pfam" id="PF00931">
    <property type="entry name" value="NB-ARC"/>
    <property type="match status" value="2"/>
</dbReference>
<evidence type="ECO:0000259" key="4">
    <source>
        <dbReference type="Pfam" id="PF00931"/>
    </source>
</evidence>
<protein>
    <submittedName>
        <fullName evidence="8">Uncharacterized protein</fullName>
    </submittedName>
</protein>
<gene>
    <name evidence="8" type="ORF">C24_LOCUS4785</name>
</gene>
<dbReference type="SUPFAM" id="SSF52540">
    <property type="entry name" value="P-loop containing nucleoside triphosphate hydrolases"/>
    <property type="match status" value="1"/>
</dbReference>
<dbReference type="InterPro" id="IPR055414">
    <property type="entry name" value="LRR_R13L4/SHOC2-like"/>
</dbReference>
<evidence type="ECO:0000256" key="3">
    <source>
        <dbReference type="ARBA" id="ARBA00022821"/>
    </source>
</evidence>
<dbReference type="FunFam" id="1.10.8.430:FF:000003">
    <property type="entry name" value="Probable disease resistance protein At5g66910"/>
    <property type="match status" value="1"/>
</dbReference>
<feature type="domain" description="Disease resistance N-terminal" evidence="5">
    <location>
        <begin position="6"/>
        <end position="93"/>
    </location>
</feature>